<proteinExistence type="predicted"/>
<evidence type="ECO:0000313" key="3">
    <source>
        <dbReference type="EMBL" id="KHT64283.1"/>
    </source>
</evidence>
<accession>A0A0B9G6G1</accession>
<gene>
    <name evidence="3" type="ORF">RJ45_07030</name>
</gene>
<dbReference type="Proteomes" id="UP000031278">
    <property type="component" value="Unassembled WGS sequence"/>
</dbReference>
<dbReference type="EMBL" id="JWLZ01000101">
    <property type="protein sequence ID" value="KHT64283.1"/>
    <property type="molecule type" value="Genomic_DNA"/>
</dbReference>
<sequence length="253" mass="28259">MNIKKTSLALLVLSLTAGTQASTLGDARNLESSMNSASASSQKKIDRSAEATLSMKAEIEQLQEEVQNLRVYRDHLANLVNSQNQEVVSLNKQIEGIKETRQGVVPLMYSMLNGLKVNVEFDKPIRKEQRLARIEKLEKMMVQADISDAEKYRRILEAYQIELDYGTKMGIYQGQLALESGSIQADMLYLGRVSLVARSLDGTNYWSWNEKESVWQTLDHSFAADINKAFAIASKQAAPSLITLPVSVNVETK</sequence>
<keyword evidence="1" id="KW-0175">Coiled coil</keyword>
<dbReference type="AlphaFoldDB" id="A0A0B9G6G1"/>
<dbReference type="RefSeq" id="WP_039460090.1">
    <property type="nucleotide sequence ID" value="NZ_JWLZ01000101.1"/>
</dbReference>
<feature type="chain" id="PRO_5002128113" evidence="2">
    <location>
        <begin position="22"/>
        <end position="253"/>
    </location>
</feature>
<feature type="coiled-coil region" evidence="1">
    <location>
        <begin position="45"/>
        <end position="100"/>
    </location>
</feature>
<protein>
    <submittedName>
        <fullName evidence="3">Energy transducer TonB</fullName>
    </submittedName>
</protein>
<evidence type="ECO:0000313" key="4">
    <source>
        <dbReference type="Proteomes" id="UP000031278"/>
    </source>
</evidence>
<keyword evidence="2" id="KW-0732">Signal</keyword>
<dbReference type="InterPro" id="IPR016866">
    <property type="entry name" value="UCP028069"/>
</dbReference>
<evidence type="ECO:0000256" key="2">
    <source>
        <dbReference type="SAM" id="SignalP"/>
    </source>
</evidence>
<reference evidence="3 4" key="1">
    <citation type="submission" date="2014-12" db="EMBL/GenBank/DDBJ databases">
        <title>Genome sequencing of Photobacterium gaetbulicola AD005a.</title>
        <authorList>
            <person name="Adrian T.G.S."/>
            <person name="Chan K.G."/>
        </authorList>
    </citation>
    <scope>NUCLEOTIDE SEQUENCE [LARGE SCALE GENOMIC DNA]</scope>
    <source>
        <strain evidence="3 4">AD005a</strain>
    </source>
</reference>
<dbReference type="Pfam" id="PF11932">
    <property type="entry name" value="DUF3450"/>
    <property type="match status" value="1"/>
</dbReference>
<organism evidence="3 4">
    <name type="scientific">Photobacterium gaetbulicola</name>
    <dbReference type="NCBI Taxonomy" id="1295392"/>
    <lineage>
        <taxon>Bacteria</taxon>
        <taxon>Pseudomonadati</taxon>
        <taxon>Pseudomonadota</taxon>
        <taxon>Gammaproteobacteria</taxon>
        <taxon>Vibrionales</taxon>
        <taxon>Vibrionaceae</taxon>
        <taxon>Photobacterium</taxon>
    </lineage>
</organism>
<name>A0A0B9G6G1_9GAMM</name>
<comment type="caution">
    <text evidence="3">The sequence shown here is derived from an EMBL/GenBank/DDBJ whole genome shotgun (WGS) entry which is preliminary data.</text>
</comment>
<evidence type="ECO:0000256" key="1">
    <source>
        <dbReference type="SAM" id="Coils"/>
    </source>
</evidence>
<dbReference type="PIRSF" id="PIRSF028069">
    <property type="entry name" value="UCP028069"/>
    <property type="match status" value="1"/>
</dbReference>
<feature type="signal peptide" evidence="2">
    <location>
        <begin position="1"/>
        <end position="21"/>
    </location>
</feature>